<dbReference type="STRING" id="1454201.NMS_1507"/>
<dbReference type="PANTHER" id="PTHR45586">
    <property type="entry name" value="TPR REPEAT-CONTAINING PROTEIN PA4667"/>
    <property type="match status" value="1"/>
</dbReference>
<evidence type="ECO:0000256" key="4">
    <source>
        <dbReference type="SAM" id="Coils"/>
    </source>
</evidence>
<feature type="coiled-coil region" evidence="4">
    <location>
        <begin position="437"/>
        <end position="464"/>
    </location>
</feature>
<dbReference type="InterPro" id="IPR011990">
    <property type="entry name" value="TPR-like_helical_dom_sf"/>
</dbReference>
<keyword evidence="5" id="KW-0732">Signal</keyword>
<accession>W8W011</accession>
<evidence type="ECO:0000313" key="7">
    <source>
        <dbReference type="Proteomes" id="UP000031760"/>
    </source>
</evidence>
<keyword evidence="4" id="KW-0175">Coiled coil</keyword>
<evidence type="ECO:0008006" key="8">
    <source>
        <dbReference type="Google" id="ProtNLM"/>
    </source>
</evidence>
<dbReference type="KEGG" id="nmf:NMS_1507"/>
<feature type="chain" id="PRO_5004916170" description="TPR-domain containing protein" evidence="5">
    <location>
        <begin position="21"/>
        <end position="1013"/>
    </location>
</feature>
<feature type="signal peptide" evidence="5">
    <location>
        <begin position="1"/>
        <end position="20"/>
    </location>
</feature>
<sequence>MRKLAFTAALLLSAVSTGLAQQSKIFTDHLRNYNTAVDLYQEDQYIAAQRLFEKVVEQAEDETIKGNAAYYAANCAVRLSQRNADQMVEDFVEQYPTSTKRNSAFIDVADYYFESGNYRKASQWYEKVDEKNLSREQKTRYYFNTGYTLVQSNKFDEAKPFLNRVSDDPEYGSKAKYYLGYIAYEGDDLETADELFSEVEEAPETDAKLSYYQADLNYKLGRFEEAIALAEKQMPTSNRQEQSELNRIIGQSLFNQGKYQEALPYLQKYQGTRGKWNNNDYYQLGYTYYKLGDFENAVETFNKIIDGENTTAQNAYYHLGQSYIKLNRGEDALNAFKKASEIALDEQITQDAMYNYAKLSYENGNPYESVPAVILNYIETYPKADNKDEMNKLLIDSYFTSKNYGEAIALLEDGRIRGNENVYGKVTLYHGLNLFTSGDYQGAKENLDKAIKNLEEKNLEKKARFWKAETLYQLNDFNGALAEFERVKNISASIEEDDLLDYDMGYTYFKLKNYTSSINAMERFVAQKSSDRVRTNDAYMRIGDANFVSKKYWPAIESYNQSIKMGGASADYATFQKAMSYGFIDRVDSKIQELNTFLDNFKSSQYRDDVLYELGNTYINTNKVSSGIQTYDRLIREFPDSRYTAPAMMRKGLQFYNDNRLDEALTVFKQVASKYAGTPQAVEAVSSARLVYIDQGKTADYAQWVRGLDFVDVTDSELDDTAYESAERPFLQGNMSSATRELEKYLKQFPNGKYALQAHFNLAQAYFSEGNKSASIPHYQYVADRERSEYSEQALARLGEILLNDAVSDGGDRKSAFAKAIPILIKLEATADFPQNRAYAQSNLMKAYYETEQFDKAVNYANKVLGDSNTDDTVRADAQVIIARSSFKRNDMAAAKKAYADVLKNSSGAIAAEATFYKAYFENQEGKHDQAIATVQNLSKNYGSYKLWSARGLVVMAKSYDATKQTLNAVTLLQGVIDNFSQYPEIVEQAKTELARIKSVQAKTNSSIVPSNN</sequence>
<dbReference type="EMBL" id="AP014548">
    <property type="protein sequence ID" value="BAO55516.1"/>
    <property type="molecule type" value="Genomic_DNA"/>
</dbReference>
<dbReference type="SMART" id="SM00028">
    <property type="entry name" value="TPR"/>
    <property type="match status" value="13"/>
</dbReference>
<dbReference type="Proteomes" id="UP000031760">
    <property type="component" value="Chromosome"/>
</dbReference>
<keyword evidence="1" id="KW-0677">Repeat</keyword>
<feature type="repeat" description="TPR" evidence="3">
    <location>
        <begin position="313"/>
        <end position="346"/>
    </location>
</feature>
<dbReference type="OrthoDB" id="9814448at2"/>
<evidence type="ECO:0000256" key="2">
    <source>
        <dbReference type="ARBA" id="ARBA00022803"/>
    </source>
</evidence>
<keyword evidence="7" id="KW-1185">Reference proteome</keyword>
<reference evidence="6 7" key="1">
    <citation type="journal article" date="2014" name="Proc. Natl. Acad. Sci. U.S.A.">
        <title>Functional characterization of flavobacteria rhodopsins reveals a unique class of light-driven chloride pump in bacteria.</title>
        <authorList>
            <person name="Yoshizawa S."/>
            <person name="Kumagai Y."/>
            <person name="Kim H."/>
            <person name="Ogura Y."/>
            <person name="Hayashi T."/>
            <person name="Iwasaki W."/>
            <person name="DeLong E.F."/>
            <person name="Kogure K."/>
        </authorList>
    </citation>
    <scope>NUCLEOTIDE SEQUENCE [LARGE SCALE GENOMIC DNA]</scope>
    <source>
        <strain evidence="6 7">S1-08</strain>
    </source>
</reference>
<evidence type="ECO:0000313" key="6">
    <source>
        <dbReference type="EMBL" id="BAO55516.1"/>
    </source>
</evidence>
<dbReference type="RefSeq" id="WP_041496114.1">
    <property type="nucleotide sequence ID" value="NZ_AP014548.1"/>
</dbReference>
<feature type="repeat" description="TPR" evidence="3">
    <location>
        <begin position="608"/>
        <end position="641"/>
    </location>
</feature>
<keyword evidence="2 3" id="KW-0802">TPR repeat</keyword>
<gene>
    <name evidence="6" type="ORF">NMS_1507</name>
</gene>
<dbReference type="Pfam" id="PF12895">
    <property type="entry name" value="ANAPC3"/>
    <property type="match status" value="1"/>
</dbReference>
<dbReference type="PANTHER" id="PTHR45586:SF1">
    <property type="entry name" value="LIPOPOLYSACCHARIDE ASSEMBLY PROTEIN B"/>
    <property type="match status" value="1"/>
</dbReference>
<dbReference type="AlphaFoldDB" id="W8W011"/>
<evidence type="ECO:0000256" key="1">
    <source>
        <dbReference type="ARBA" id="ARBA00022737"/>
    </source>
</evidence>
<dbReference type="PROSITE" id="PS50005">
    <property type="entry name" value="TPR"/>
    <property type="match status" value="3"/>
</dbReference>
<evidence type="ECO:0000256" key="3">
    <source>
        <dbReference type="PROSITE-ProRule" id="PRU00339"/>
    </source>
</evidence>
<dbReference type="SUPFAM" id="SSF48452">
    <property type="entry name" value="TPR-like"/>
    <property type="match status" value="5"/>
</dbReference>
<dbReference type="HOGENOM" id="CLU_011828_0_0_10"/>
<feature type="repeat" description="TPR" evidence="3">
    <location>
        <begin position="278"/>
        <end position="311"/>
    </location>
</feature>
<dbReference type="PROSITE" id="PS50293">
    <property type="entry name" value="TPR_REGION"/>
    <property type="match status" value="1"/>
</dbReference>
<proteinExistence type="predicted"/>
<dbReference type="Pfam" id="PF13174">
    <property type="entry name" value="TPR_6"/>
    <property type="match status" value="2"/>
</dbReference>
<dbReference type="InterPro" id="IPR019734">
    <property type="entry name" value="TPR_rpt"/>
</dbReference>
<name>W8W011_9FLAO</name>
<protein>
    <recommendedName>
        <fullName evidence="8">TPR-domain containing protein</fullName>
    </recommendedName>
</protein>
<evidence type="ECO:0000256" key="5">
    <source>
        <dbReference type="SAM" id="SignalP"/>
    </source>
</evidence>
<dbReference type="InterPro" id="IPR051012">
    <property type="entry name" value="CellSynth/LPSAsmb/PSIAsmb"/>
</dbReference>
<dbReference type="Pfam" id="PF13432">
    <property type="entry name" value="TPR_16"/>
    <property type="match status" value="2"/>
</dbReference>
<dbReference type="Gene3D" id="1.25.40.10">
    <property type="entry name" value="Tetratricopeptide repeat domain"/>
    <property type="match status" value="9"/>
</dbReference>
<organism evidence="6 7">
    <name type="scientific">Nonlabens marinus S1-08</name>
    <dbReference type="NCBI Taxonomy" id="1454201"/>
    <lineage>
        <taxon>Bacteria</taxon>
        <taxon>Pseudomonadati</taxon>
        <taxon>Bacteroidota</taxon>
        <taxon>Flavobacteriia</taxon>
        <taxon>Flavobacteriales</taxon>
        <taxon>Flavobacteriaceae</taxon>
        <taxon>Nonlabens</taxon>
    </lineage>
</organism>